<evidence type="ECO:0000256" key="3">
    <source>
        <dbReference type="ARBA" id="ARBA00022741"/>
    </source>
</evidence>
<dbReference type="CDD" id="cd01166">
    <property type="entry name" value="KdgK"/>
    <property type="match status" value="1"/>
</dbReference>
<reference evidence="7 8" key="1">
    <citation type="submission" date="2015-05" db="EMBL/GenBank/DDBJ databases">
        <title>Whole genome sequence and identification of bacterial endophytes from Costus igneus.</title>
        <authorList>
            <person name="Lee Y.P."/>
            <person name="Gan H.M."/>
            <person name="Eng W."/>
            <person name="Wheatley M.S."/>
            <person name="Caraballo A."/>
            <person name="Polter S."/>
            <person name="Savka M.A."/>
            <person name="Hudson A.O."/>
        </authorList>
    </citation>
    <scope>NUCLEOTIDE SEQUENCE [LARGE SCALE GENOMIC DNA]</scope>
    <source>
        <strain evidence="7 8">RIT379</strain>
    </source>
</reference>
<comment type="similarity">
    <text evidence="1">Belongs to the carbohydrate kinase PfkB family.</text>
</comment>
<gene>
    <name evidence="7" type="ORF">ABW02_05115</name>
</gene>
<keyword evidence="3" id="KW-0547">Nucleotide-binding</keyword>
<dbReference type="Pfam" id="PF00294">
    <property type="entry name" value="PfkB"/>
    <property type="match status" value="1"/>
</dbReference>
<dbReference type="RefSeq" id="WP_047940853.1">
    <property type="nucleotide sequence ID" value="NZ_JARTLH010000005.1"/>
</dbReference>
<dbReference type="PROSITE" id="PS00584">
    <property type="entry name" value="PFKB_KINASES_2"/>
    <property type="match status" value="1"/>
</dbReference>
<dbReference type="InterPro" id="IPR002173">
    <property type="entry name" value="Carboh/pur_kinase_PfkB_CS"/>
</dbReference>
<name>A0A0J1INH8_NIACI</name>
<evidence type="ECO:0000256" key="4">
    <source>
        <dbReference type="ARBA" id="ARBA00022777"/>
    </source>
</evidence>
<organism evidence="7 8">
    <name type="scientific">Niallia circulans</name>
    <name type="common">Bacillus circulans</name>
    <dbReference type="NCBI Taxonomy" id="1397"/>
    <lineage>
        <taxon>Bacteria</taxon>
        <taxon>Bacillati</taxon>
        <taxon>Bacillota</taxon>
        <taxon>Bacilli</taxon>
        <taxon>Bacillales</taxon>
        <taxon>Bacillaceae</taxon>
        <taxon>Niallia</taxon>
    </lineage>
</organism>
<comment type="caution">
    <text evidence="7">The sequence shown here is derived from an EMBL/GenBank/DDBJ whole genome shotgun (WGS) entry which is preliminary data.</text>
</comment>
<proteinExistence type="inferred from homology"/>
<dbReference type="AlphaFoldDB" id="A0A0J1INH8"/>
<evidence type="ECO:0000313" key="7">
    <source>
        <dbReference type="EMBL" id="KLV27534.1"/>
    </source>
</evidence>
<dbReference type="PANTHER" id="PTHR43085:SF1">
    <property type="entry name" value="PSEUDOURIDINE KINASE-RELATED"/>
    <property type="match status" value="1"/>
</dbReference>
<sequence>MHSIDVITFGEAMAMFIADSCGPLHEVQHFTMELAGAETNVAIGLAKLGYKASFVSKVGADAFGKFITENLQKNRVHIEQIMTDAYFPTGFQLKSRVTKGDPEVQYFRKGSAASHLAIADFDEDYFQKAKHLHMTGIPLALSLETRDFAQHALSFFKRERKKVSFDPNLRPNLWNSEKEMVDTINFFAKQANYVLPGLEEGIKLTGYQTPADIGSYYLDAGVELVIIKLGARGAYYKSPTEEGTIYGYPVAKVIDTVGAGDGFAVGVISGFLEGLTVEESVQRGNAIGALAVQSLGDNTGYPDKQELRHFINNQSQRSVRI</sequence>
<dbReference type="InterPro" id="IPR029056">
    <property type="entry name" value="Ribokinase-like"/>
</dbReference>
<evidence type="ECO:0000256" key="2">
    <source>
        <dbReference type="ARBA" id="ARBA00022679"/>
    </source>
</evidence>
<dbReference type="PATRIC" id="fig|1397.4.peg.3126"/>
<protein>
    <submittedName>
        <fullName evidence="7">2-dehydro-3-deoxygluconokinase</fullName>
    </submittedName>
</protein>
<accession>A0A0J1INH8</accession>
<dbReference type="GO" id="GO:0005524">
    <property type="term" value="F:ATP binding"/>
    <property type="evidence" value="ECO:0007669"/>
    <property type="project" value="UniProtKB-KW"/>
</dbReference>
<evidence type="ECO:0000313" key="8">
    <source>
        <dbReference type="Proteomes" id="UP000036045"/>
    </source>
</evidence>
<keyword evidence="4 7" id="KW-0418">Kinase</keyword>
<dbReference type="EMBL" id="LDPH01000003">
    <property type="protein sequence ID" value="KLV27534.1"/>
    <property type="molecule type" value="Genomic_DNA"/>
</dbReference>
<dbReference type="Gene3D" id="3.40.1190.20">
    <property type="match status" value="1"/>
</dbReference>
<evidence type="ECO:0000256" key="1">
    <source>
        <dbReference type="ARBA" id="ARBA00010688"/>
    </source>
</evidence>
<dbReference type="OrthoDB" id="9813569at2"/>
<dbReference type="InterPro" id="IPR011611">
    <property type="entry name" value="PfkB_dom"/>
</dbReference>
<dbReference type="Proteomes" id="UP000036045">
    <property type="component" value="Unassembled WGS sequence"/>
</dbReference>
<keyword evidence="8" id="KW-1185">Reference proteome</keyword>
<dbReference type="PANTHER" id="PTHR43085">
    <property type="entry name" value="HEXOKINASE FAMILY MEMBER"/>
    <property type="match status" value="1"/>
</dbReference>
<feature type="domain" description="Carbohydrate kinase PfkB" evidence="6">
    <location>
        <begin position="5"/>
        <end position="303"/>
    </location>
</feature>
<evidence type="ECO:0000256" key="5">
    <source>
        <dbReference type="ARBA" id="ARBA00022840"/>
    </source>
</evidence>
<dbReference type="InterPro" id="IPR050306">
    <property type="entry name" value="PfkB_Carbo_kinase"/>
</dbReference>
<keyword evidence="2" id="KW-0808">Transferase</keyword>
<dbReference type="GO" id="GO:0016301">
    <property type="term" value="F:kinase activity"/>
    <property type="evidence" value="ECO:0007669"/>
    <property type="project" value="UniProtKB-KW"/>
</dbReference>
<dbReference type="SUPFAM" id="SSF53613">
    <property type="entry name" value="Ribokinase-like"/>
    <property type="match status" value="1"/>
</dbReference>
<evidence type="ECO:0000259" key="6">
    <source>
        <dbReference type="Pfam" id="PF00294"/>
    </source>
</evidence>
<keyword evidence="5" id="KW-0067">ATP-binding</keyword>